<dbReference type="GO" id="GO:0005829">
    <property type="term" value="C:cytosol"/>
    <property type="evidence" value="ECO:0007669"/>
    <property type="project" value="TreeGrafter"/>
</dbReference>
<reference evidence="10" key="2">
    <citation type="submission" date="2020-09" db="EMBL/GenBank/DDBJ databases">
        <authorList>
            <person name="Sun Q."/>
            <person name="Zhou Y."/>
        </authorList>
    </citation>
    <scope>NUCLEOTIDE SEQUENCE</scope>
    <source>
        <strain evidence="10">CGMCC 1.12987</strain>
    </source>
</reference>
<reference evidence="10" key="1">
    <citation type="journal article" date="2014" name="Int. J. Syst. Evol. Microbiol.">
        <title>Complete genome sequence of Corynebacterium casei LMG S-19264T (=DSM 44701T), isolated from a smear-ripened cheese.</title>
        <authorList>
            <consortium name="US DOE Joint Genome Institute (JGI-PGF)"/>
            <person name="Walter F."/>
            <person name="Albersmeier A."/>
            <person name="Kalinowski J."/>
            <person name="Ruckert C."/>
        </authorList>
    </citation>
    <scope>NUCLEOTIDE SEQUENCE</scope>
    <source>
        <strain evidence="10">CGMCC 1.12987</strain>
    </source>
</reference>
<accession>A0A917CL57</accession>
<dbReference type="RefSeq" id="WP_188528551.1">
    <property type="nucleotide sequence ID" value="NZ_BMGR01000001.1"/>
</dbReference>
<comment type="catalytic activity">
    <reaction evidence="8">
        <text>(6S)-5,6,7,8-tetrahydrofolate + NADP(+) = 7,8-dihydrofolate + NADPH + H(+)</text>
        <dbReference type="Rhea" id="RHEA:15009"/>
        <dbReference type="ChEBI" id="CHEBI:15378"/>
        <dbReference type="ChEBI" id="CHEBI:57451"/>
        <dbReference type="ChEBI" id="CHEBI:57453"/>
        <dbReference type="ChEBI" id="CHEBI:57783"/>
        <dbReference type="ChEBI" id="CHEBI:58349"/>
        <dbReference type="EC" id="1.5.1.3"/>
    </reaction>
</comment>
<evidence type="ECO:0000259" key="9">
    <source>
        <dbReference type="PROSITE" id="PS51330"/>
    </source>
</evidence>
<comment type="caution">
    <text evidence="10">The sequence shown here is derived from an EMBL/GenBank/DDBJ whole genome shotgun (WGS) entry which is preliminary data.</text>
</comment>
<evidence type="ECO:0000256" key="5">
    <source>
        <dbReference type="ARBA" id="ARBA00022857"/>
    </source>
</evidence>
<keyword evidence="4 8" id="KW-0554">One-carbon metabolism</keyword>
<feature type="domain" description="DHFR" evidence="9">
    <location>
        <begin position="2"/>
        <end position="159"/>
    </location>
</feature>
<dbReference type="AlphaFoldDB" id="A0A917CL57"/>
<evidence type="ECO:0000256" key="6">
    <source>
        <dbReference type="ARBA" id="ARBA00023002"/>
    </source>
</evidence>
<evidence type="ECO:0000256" key="8">
    <source>
        <dbReference type="PIRNR" id="PIRNR000194"/>
    </source>
</evidence>
<comment type="pathway">
    <text evidence="1 8">Cofactor biosynthesis; tetrahydrofolate biosynthesis; 5,6,7,8-tetrahydrofolate from 7,8-dihydrofolate: step 1/1.</text>
</comment>
<dbReference type="FunFam" id="3.40.430.10:FF:000001">
    <property type="entry name" value="Dihydrofolate reductase"/>
    <property type="match status" value="1"/>
</dbReference>
<evidence type="ECO:0000313" key="10">
    <source>
        <dbReference type="EMBL" id="GGF90038.1"/>
    </source>
</evidence>
<dbReference type="InterPro" id="IPR001796">
    <property type="entry name" value="DHFR_dom"/>
</dbReference>
<dbReference type="GO" id="GO:0046452">
    <property type="term" value="P:dihydrofolate metabolic process"/>
    <property type="evidence" value="ECO:0007669"/>
    <property type="project" value="TreeGrafter"/>
</dbReference>
<name>A0A917CL57_9BACL</name>
<sequence>MSITMIAAMAKNRTIGTDNELPWRLPEDMAYFRRVTTGTTVIMGRKTLESFGKPLKNRRNVVLTRNPDYRPEGCEIVHSIDQALGQFASADVMVIGGEEIYRQFLPYADKILLTEIDAEFEGDAQFPEFSAEEWQLAESVKGIRDEKNPYDYYFQTYVKKRS</sequence>
<dbReference type="GO" id="GO:0070401">
    <property type="term" value="F:NADP+ binding"/>
    <property type="evidence" value="ECO:0007669"/>
    <property type="project" value="UniProtKB-ARBA"/>
</dbReference>
<evidence type="ECO:0000256" key="1">
    <source>
        <dbReference type="ARBA" id="ARBA00004903"/>
    </source>
</evidence>
<dbReference type="Gene3D" id="3.40.430.10">
    <property type="entry name" value="Dihydrofolate Reductase, subunit A"/>
    <property type="match status" value="1"/>
</dbReference>
<dbReference type="PIRSF" id="PIRSF000194">
    <property type="entry name" value="DHFR"/>
    <property type="match status" value="1"/>
</dbReference>
<evidence type="ECO:0000313" key="11">
    <source>
        <dbReference type="Proteomes" id="UP000644756"/>
    </source>
</evidence>
<evidence type="ECO:0000256" key="7">
    <source>
        <dbReference type="ARBA" id="ARBA00025067"/>
    </source>
</evidence>
<dbReference type="SUPFAM" id="SSF53597">
    <property type="entry name" value="Dihydrofolate reductase-like"/>
    <property type="match status" value="1"/>
</dbReference>
<dbReference type="PRINTS" id="PR00070">
    <property type="entry name" value="DHFR"/>
</dbReference>
<proteinExistence type="inferred from homology"/>
<dbReference type="Proteomes" id="UP000644756">
    <property type="component" value="Unassembled WGS sequence"/>
</dbReference>
<comment type="function">
    <text evidence="7 8">Key enzyme in folate metabolism. Catalyzes an essential reaction for de novo glycine and purine synthesis, and for DNA precursor synthesis.</text>
</comment>
<dbReference type="EMBL" id="BMGR01000001">
    <property type="protein sequence ID" value="GGF90038.1"/>
    <property type="molecule type" value="Genomic_DNA"/>
</dbReference>
<dbReference type="GO" id="GO:0004146">
    <property type="term" value="F:dihydrofolate reductase activity"/>
    <property type="evidence" value="ECO:0007669"/>
    <property type="project" value="UniProtKB-EC"/>
</dbReference>
<dbReference type="GO" id="GO:0046655">
    <property type="term" value="P:folic acid metabolic process"/>
    <property type="evidence" value="ECO:0007669"/>
    <property type="project" value="TreeGrafter"/>
</dbReference>
<dbReference type="GO" id="GO:0046654">
    <property type="term" value="P:tetrahydrofolate biosynthetic process"/>
    <property type="evidence" value="ECO:0007669"/>
    <property type="project" value="InterPro"/>
</dbReference>
<dbReference type="PANTHER" id="PTHR48069">
    <property type="entry name" value="DIHYDROFOLATE REDUCTASE"/>
    <property type="match status" value="1"/>
</dbReference>
<dbReference type="Pfam" id="PF00186">
    <property type="entry name" value="DHFR_1"/>
    <property type="match status" value="1"/>
</dbReference>
<keyword evidence="11" id="KW-1185">Reference proteome</keyword>
<dbReference type="CDD" id="cd00209">
    <property type="entry name" value="DHFR"/>
    <property type="match status" value="1"/>
</dbReference>
<dbReference type="GO" id="GO:0006730">
    <property type="term" value="P:one-carbon metabolic process"/>
    <property type="evidence" value="ECO:0007669"/>
    <property type="project" value="UniProtKB-KW"/>
</dbReference>
<evidence type="ECO:0000256" key="4">
    <source>
        <dbReference type="ARBA" id="ARBA00022563"/>
    </source>
</evidence>
<dbReference type="PANTHER" id="PTHR48069:SF3">
    <property type="entry name" value="DIHYDROFOLATE REDUCTASE"/>
    <property type="match status" value="1"/>
</dbReference>
<dbReference type="InterPro" id="IPR012259">
    <property type="entry name" value="DHFR"/>
</dbReference>
<dbReference type="InterPro" id="IPR024072">
    <property type="entry name" value="DHFR-like_dom_sf"/>
</dbReference>
<keyword evidence="6 8" id="KW-0560">Oxidoreductase</keyword>
<gene>
    <name evidence="10" type="primary">folA</name>
    <name evidence="10" type="ORF">GCM10010916_04260</name>
</gene>
<comment type="similarity">
    <text evidence="2 8">Belongs to the dihydrofolate reductase family.</text>
</comment>
<protein>
    <recommendedName>
        <fullName evidence="3 8">Dihydrofolate reductase</fullName>
        <ecNumber evidence="3 8">1.5.1.3</ecNumber>
    </recommendedName>
</protein>
<evidence type="ECO:0000256" key="2">
    <source>
        <dbReference type="ARBA" id="ARBA00009539"/>
    </source>
</evidence>
<organism evidence="10 11">
    <name type="scientific">Paenibacillus abyssi</name>
    <dbReference type="NCBI Taxonomy" id="1340531"/>
    <lineage>
        <taxon>Bacteria</taxon>
        <taxon>Bacillati</taxon>
        <taxon>Bacillota</taxon>
        <taxon>Bacilli</taxon>
        <taxon>Bacillales</taxon>
        <taxon>Paenibacillaceae</taxon>
        <taxon>Paenibacillus</taxon>
    </lineage>
</organism>
<evidence type="ECO:0000256" key="3">
    <source>
        <dbReference type="ARBA" id="ARBA00012856"/>
    </source>
</evidence>
<dbReference type="PROSITE" id="PS51330">
    <property type="entry name" value="DHFR_2"/>
    <property type="match status" value="1"/>
</dbReference>
<dbReference type="EC" id="1.5.1.3" evidence="3 8"/>
<keyword evidence="5 8" id="KW-0521">NADP</keyword>